<feature type="domain" description="HIT" evidence="4">
    <location>
        <begin position="7"/>
        <end position="115"/>
    </location>
</feature>
<feature type="active site" description="Tele-AMP-histidine intermediate" evidence="1">
    <location>
        <position position="100"/>
    </location>
</feature>
<name>A0A9P6B4A7_9AGAM</name>
<dbReference type="OrthoDB" id="672793at2759"/>
<proteinExistence type="predicted"/>
<comment type="caution">
    <text evidence="5">The sequence shown here is derived from an EMBL/GenBank/DDBJ whole genome shotgun (WGS) entry which is preliminary data.</text>
</comment>
<feature type="non-terminal residue" evidence="5">
    <location>
        <position position="1"/>
    </location>
</feature>
<dbReference type="Gene3D" id="3.30.428.10">
    <property type="entry name" value="HIT-like"/>
    <property type="match status" value="1"/>
</dbReference>
<dbReference type="InterPro" id="IPR001310">
    <property type="entry name" value="Histidine_triad_HIT"/>
</dbReference>
<dbReference type="GO" id="GO:0003824">
    <property type="term" value="F:catalytic activity"/>
    <property type="evidence" value="ECO:0007669"/>
    <property type="project" value="InterPro"/>
</dbReference>
<dbReference type="Proteomes" id="UP000886523">
    <property type="component" value="Unassembled WGS sequence"/>
</dbReference>
<dbReference type="EMBL" id="MU128933">
    <property type="protein sequence ID" value="KAF9517214.1"/>
    <property type="molecule type" value="Genomic_DNA"/>
</dbReference>
<organism evidence="5 6">
    <name type="scientific">Hydnum rufescens UP504</name>
    <dbReference type="NCBI Taxonomy" id="1448309"/>
    <lineage>
        <taxon>Eukaryota</taxon>
        <taxon>Fungi</taxon>
        <taxon>Dikarya</taxon>
        <taxon>Basidiomycota</taxon>
        <taxon>Agaricomycotina</taxon>
        <taxon>Agaricomycetes</taxon>
        <taxon>Cantharellales</taxon>
        <taxon>Hydnaceae</taxon>
        <taxon>Hydnum</taxon>
    </lineage>
</organism>
<dbReference type="PANTHER" id="PTHR46648">
    <property type="entry name" value="HIT FAMILY PROTEIN 1"/>
    <property type="match status" value="1"/>
</dbReference>
<protein>
    <recommendedName>
        <fullName evidence="4">HIT domain-containing protein</fullName>
    </recommendedName>
</protein>
<gene>
    <name evidence="5" type="ORF">BS47DRAFT_1291133</name>
</gene>
<dbReference type="PROSITE" id="PS51084">
    <property type="entry name" value="HIT_2"/>
    <property type="match status" value="1"/>
</dbReference>
<dbReference type="Pfam" id="PF01230">
    <property type="entry name" value="HIT"/>
    <property type="match status" value="1"/>
</dbReference>
<sequence>EMDDICSFCSIIDGNAPAYRVFESEHILAILADILPRTSGHVLVMPKVHVPLLSELPDDIARDLGSALTRVSRAMTQGLDNLGLTITLNQVYAQVVPHVHFHIVPAPNLQSETPKKGLFTRQELDEDEAEVILRKIKSRL</sequence>
<dbReference type="InterPro" id="IPR036265">
    <property type="entry name" value="HIT-like_sf"/>
</dbReference>
<keyword evidence="6" id="KW-1185">Reference proteome</keyword>
<evidence type="ECO:0000259" key="4">
    <source>
        <dbReference type="PROSITE" id="PS51084"/>
    </source>
</evidence>
<evidence type="ECO:0000313" key="5">
    <source>
        <dbReference type="EMBL" id="KAF9517214.1"/>
    </source>
</evidence>
<dbReference type="GO" id="GO:0009117">
    <property type="term" value="P:nucleotide metabolic process"/>
    <property type="evidence" value="ECO:0007669"/>
    <property type="project" value="TreeGrafter"/>
</dbReference>
<dbReference type="PANTHER" id="PTHR46648:SF1">
    <property type="entry name" value="ADENOSINE 5'-MONOPHOSPHORAMIDASE HNT1"/>
    <property type="match status" value="1"/>
</dbReference>
<dbReference type="SUPFAM" id="SSF54197">
    <property type="entry name" value="HIT-like"/>
    <property type="match status" value="1"/>
</dbReference>
<reference evidence="5" key="1">
    <citation type="journal article" date="2020" name="Nat. Commun.">
        <title>Large-scale genome sequencing of mycorrhizal fungi provides insights into the early evolution of symbiotic traits.</title>
        <authorList>
            <person name="Miyauchi S."/>
            <person name="Kiss E."/>
            <person name="Kuo A."/>
            <person name="Drula E."/>
            <person name="Kohler A."/>
            <person name="Sanchez-Garcia M."/>
            <person name="Morin E."/>
            <person name="Andreopoulos B."/>
            <person name="Barry K.W."/>
            <person name="Bonito G."/>
            <person name="Buee M."/>
            <person name="Carver A."/>
            <person name="Chen C."/>
            <person name="Cichocki N."/>
            <person name="Clum A."/>
            <person name="Culley D."/>
            <person name="Crous P.W."/>
            <person name="Fauchery L."/>
            <person name="Girlanda M."/>
            <person name="Hayes R.D."/>
            <person name="Keri Z."/>
            <person name="LaButti K."/>
            <person name="Lipzen A."/>
            <person name="Lombard V."/>
            <person name="Magnuson J."/>
            <person name="Maillard F."/>
            <person name="Murat C."/>
            <person name="Nolan M."/>
            <person name="Ohm R.A."/>
            <person name="Pangilinan J."/>
            <person name="Pereira M.F."/>
            <person name="Perotto S."/>
            <person name="Peter M."/>
            <person name="Pfister S."/>
            <person name="Riley R."/>
            <person name="Sitrit Y."/>
            <person name="Stielow J.B."/>
            <person name="Szollosi G."/>
            <person name="Zifcakova L."/>
            <person name="Stursova M."/>
            <person name="Spatafora J.W."/>
            <person name="Tedersoo L."/>
            <person name="Vaario L.M."/>
            <person name="Yamada A."/>
            <person name="Yan M."/>
            <person name="Wang P."/>
            <person name="Xu J."/>
            <person name="Bruns T."/>
            <person name="Baldrian P."/>
            <person name="Vilgalys R."/>
            <person name="Dunand C."/>
            <person name="Henrissat B."/>
            <person name="Grigoriev I.V."/>
            <person name="Hibbett D."/>
            <person name="Nagy L.G."/>
            <person name="Martin F.M."/>
        </authorList>
    </citation>
    <scope>NUCLEOTIDE SEQUENCE</scope>
    <source>
        <strain evidence="5">UP504</strain>
    </source>
</reference>
<accession>A0A9P6B4A7</accession>
<evidence type="ECO:0000256" key="2">
    <source>
        <dbReference type="PIRSR" id="PIRSR601310-3"/>
    </source>
</evidence>
<evidence type="ECO:0000256" key="3">
    <source>
        <dbReference type="PROSITE-ProRule" id="PRU00464"/>
    </source>
</evidence>
<dbReference type="AlphaFoldDB" id="A0A9P6B4A7"/>
<evidence type="ECO:0000313" key="6">
    <source>
        <dbReference type="Proteomes" id="UP000886523"/>
    </source>
</evidence>
<evidence type="ECO:0000256" key="1">
    <source>
        <dbReference type="PIRSR" id="PIRSR601310-1"/>
    </source>
</evidence>
<dbReference type="InterPro" id="IPR011146">
    <property type="entry name" value="HIT-like"/>
</dbReference>
<feature type="short sequence motif" description="Histidine triad motif" evidence="2 3">
    <location>
        <begin position="98"/>
        <end position="102"/>
    </location>
</feature>